<dbReference type="GO" id="GO:0006511">
    <property type="term" value="P:ubiquitin-dependent protein catabolic process"/>
    <property type="evidence" value="ECO:0007669"/>
    <property type="project" value="InterPro"/>
</dbReference>
<gene>
    <name evidence="4" type="ORF">TrRE_jg3575</name>
</gene>
<protein>
    <recommendedName>
        <fullName evidence="3">Ubiquitin fusion degradation protein UFD1 N-terminal subdomain 2 domain-containing protein</fullName>
    </recommendedName>
</protein>
<dbReference type="PANTHER" id="PTHR12555:SF13">
    <property type="entry name" value="UBIQUITIN RECOGNITION FACTOR IN ER-ASSOCIATED DEGRADATION PROTEIN 1"/>
    <property type="match status" value="1"/>
</dbReference>
<comment type="caution">
    <text evidence="4">The sequence shown here is derived from an EMBL/GenBank/DDBJ whole genome shotgun (WGS) entry which is preliminary data.</text>
</comment>
<feature type="non-terminal residue" evidence="4">
    <location>
        <position position="1117"/>
    </location>
</feature>
<dbReference type="OrthoDB" id="129364at2759"/>
<reference evidence="4" key="1">
    <citation type="submission" date="2022-07" db="EMBL/GenBank/DDBJ databases">
        <title>Genome analysis of Parmales, a sister group of diatoms, reveals the evolutionary specialization of diatoms from phago-mixotrophs to photoautotrophs.</title>
        <authorList>
            <person name="Ban H."/>
            <person name="Sato S."/>
            <person name="Yoshikawa S."/>
            <person name="Kazumasa Y."/>
            <person name="Nakamura Y."/>
            <person name="Ichinomiya M."/>
            <person name="Saitoh K."/>
            <person name="Sato N."/>
            <person name="Blanc-Mathieu R."/>
            <person name="Endo H."/>
            <person name="Kuwata A."/>
            <person name="Ogata H."/>
        </authorList>
    </citation>
    <scope>NUCLEOTIDE SEQUENCE</scope>
</reference>
<evidence type="ECO:0000259" key="3">
    <source>
        <dbReference type="Pfam" id="PF24842"/>
    </source>
</evidence>
<dbReference type="PANTHER" id="PTHR12555">
    <property type="entry name" value="UBIQUITIN FUSION DEGRADATON PROTEIN 1"/>
    <property type="match status" value="1"/>
</dbReference>
<dbReference type="AlphaFoldDB" id="A0A9W7FB96"/>
<evidence type="ECO:0000256" key="2">
    <source>
        <dbReference type="SAM" id="MobiDB-lite"/>
    </source>
</evidence>
<accession>A0A9W7FB96</accession>
<dbReference type="GO" id="GO:0034098">
    <property type="term" value="C:VCP-NPL4-UFD1 AAA ATPase complex"/>
    <property type="evidence" value="ECO:0007669"/>
    <property type="project" value="TreeGrafter"/>
</dbReference>
<feature type="coiled-coil region" evidence="1">
    <location>
        <begin position="915"/>
        <end position="942"/>
    </location>
</feature>
<dbReference type="Proteomes" id="UP001165082">
    <property type="component" value="Unassembled WGS sequence"/>
</dbReference>
<evidence type="ECO:0000256" key="1">
    <source>
        <dbReference type="SAM" id="Coils"/>
    </source>
</evidence>
<sequence>MHNVVLMQNGEQDFVNFSETLFGVKDVVLDEDVRRIPSVLSLFSEVSADPDSVSPSSVVYPSFISPKNASVVKMLSSVTEGGSDKNLSNEVARDRSDSMLGNIPKGISFNESLKKLGVQAVEVEDYWDSDEEEGGTDGGVDVAADIVVEQEVKPNPLAGNSLYMTASFVRSMSEYAFRREALQKKINEGELVDQMTPSKKGAIAPHDQVNTEFYTDENQARRRHIKKHPQFIKIAERLWGCIDMIKDAEGCLDKESYLKLSLKITLLIVPPPIDVEFTKKTAVEDWQNDTKGSGKLSYDQFFTSIFQLCDTWTESCNSEDYIKMLLHVIDGICENESGDLHFKPDEKIKYDQFFSFLGDMEEMKTYVDPKTLGEVNKAPQKPSTLIEHVGKGKGGVGGGKKKKGGKRKRGKKTEGGVVLPLDKCLALIGKIYQEKSKADHWLARKTSIVEDAGKAAKSKSRALKKLRFDAFIMKYFTGQHGTRGIARRHLRNFVVSLQHHSKEHPRVDLFRKLSGVPQLNGVSEPYIPTIIGRYFVPLLDHVVEGGVTGESSNKDIAKLLNKETMCRASLDKVLEKVQVSLAGVFFGSRMFDNYKKNMLAAHCVTVGNLQMVDLDKAMDDAYSMFVYSDGMRAFSHVRGARCLQRWFKGGVWPPRLRVGEEGGEEEEEGTVKTVKTVKTVETLHTLIYKPLHNPLHETPMDFDSAVASRSSAADKRRKQLKLKKAREERAAAAAKEKEKELLLVQERAREERRREKMYNDVVSLYHAHMRSPYKGDVLKPYAVKGQGDKIVLPESWLGVVGDKVGVVTFRIGIERDGDKADGRGGWGDFDWDAAPNTVDLSASFGSDDMVQDDDDDSDSASLTSPQSMAIVRHSLDARWVTYTHCGVLSFTAAEGDVGITESLSRRLGGGDVRLQAGSSQELDEEERRRRVYEDEWTDMEDRDTKATFYLNRRTGERTLVKPEFVSAEYEGITGEVGVDAWGHFGTPTSVTVEVVRLQKGEWCELTPNLESVKEGFYNLENVKLTLEESISASRTTLSCGDIINVPWRGKEYTLKVTKLKPDFEGQGRGGVCVINSDLEVEFGRDPEVDKALGGGGGGAVPMDDSATPVKQGGMVLG</sequence>
<feature type="domain" description="Ubiquitin fusion degradation protein UFD1 N-terminal subdomain 2" evidence="3">
    <location>
        <begin position="1009"/>
        <end position="1083"/>
    </location>
</feature>
<feature type="compositionally biased region" description="Acidic residues" evidence="2">
    <location>
        <begin position="849"/>
        <end position="858"/>
    </location>
</feature>
<dbReference type="InterPro" id="IPR055418">
    <property type="entry name" value="UFD1_N2"/>
</dbReference>
<dbReference type="Pfam" id="PF24842">
    <property type="entry name" value="UFD1_N2"/>
    <property type="match status" value="1"/>
</dbReference>
<dbReference type="Gene3D" id="3.10.330.10">
    <property type="match status" value="1"/>
</dbReference>
<feature type="coiled-coil region" evidence="1">
    <location>
        <begin position="715"/>
        <end position="754"/>
    </location>
</feature>
<organism evidence="4 5">
    <name type="scientific">Triparma retinervis</name>
    <dbReference type="NCBI Taxonomy" id="2557542"/>
    <lineage>
        <taxon>Eukaryota</taxon>
        <taxon>Sar</taxon>
        <taxon>Stramenopiles</taxon>
        <taxon>Ochrophyta</taxon>
        <taxon>Bolidophyceae</taxon>
        <taxon>Parmales</taxon>
        <taxon>Triparmaceae</taxon>
        <taxon>Triparma</taxon>
    </lineage>
</organism>
<proteinExistence type="predicted"/>
<name>A0A9W7FB96_9STRA</name>
<dbReference type="GO" id="GO:0031593">
    <property type="term" value="F:polyubiquitin modification-dependent protein binding"/>
    <property type="evidence" value="ECO:0007669"/>
    <property type="project" value="TreeGrafter"/>
</dbReference>
<evidence type="ECO:0000313" key="4">
    <source>
        <dbReference type="EMBL" id="GMI09000.1"/>
    </source>
</evidence>
<keyword evidence="1" id="KW-0175">Coiled coil</keyword>
<feature type="region of interest" description="Disordered" evidence="2">
    <location>
        <begin position="1086"/>
        <end position="1117"/>
    </location>
</feature>
<dbReference type="InterPro" id="IPR004854">
    <property type="entry name" value="Ufd1-like"/>
</dbReference>
<feature type="region of interest" description="Disordered" evidence="2">
    <location>
        <begin position="385"/>
        <end position="413"/>
    </location>
</feature>
<feature type="region of interest" description="Disordered" evidence="2">
    <location>
        <begin position="843"/>
        <end position="864"/>
    </location>
</feature>
<dbReference type="GO" id="GO:0036503">
    <property type="term" value="P:ERAD pathway"/>
    <property type="evidence" value="ECO:0007669"/>
    <property type="project" value="TreeGrafter"/>
</dbReference>
<evidence type="ECO:0000313" key="5">
    <source>
        <dbReference type="Proteomes" id="UP001165082"/>
    </source>
</evidence>
<keyword evidence="5" id="KW-1185">Reference proteome</keyword>
<feature type="compositionally biased region" description="Basic residues" evidence="2">
    <location>
        <begin position="399"/>
        <end position="411"/>
    </location>
</feature>
<dbReference type="EMBL" id="BRXZ01000292">
    <property type="protein sequence ID" value="GMI09000.1"/>
    <property type="molecule type" value="Genomic_DNA"/>
</dbReference>